<dbReference type="EMBL" id="QDKM01000005">
    <property type="protein sequence ID" value="PVH28430.1"/>
    <property type="molecule type" value="Genomic_DNA"/>
</dbReference>
<comment type="caution">
    <text evidence="1">The sequence shown here is derived from an EMBL/GenBank/DDBJ whole genome shotgun (WGS) entry which is preliminary data.</text>
</comment>
<accession>A0A2T8HSL1</accession>
<evidence type="ECO:0000313" key="1">
    <source>
        <dbReference type="EMBL" id="PVH28430.1"/>
    </source>
</evidence>
<protein>
    <submittedName>
        <fullName evidence="1">Uncharacterized protein</fullName>
    </submittedName>
</protein>
<dbReference type="OrthoDB" id="7645019at2"/>
<dbReference type="RefSeq" id="WP_116558882.1">
    <property type="nucleotide sequence ID" value="NZ_JBLWYE010000003.1"/>
</dbReference>
<dbReference type="AlphaFoldDB" id="A0A2T8HSL1"/>
<keyword evidence="2" id="KW-1185">Reference proteome</keyword>
<proteinExistence type="predicted"/>
<sequence length="204" mass="23114">MLAAVAIAFAGMAASTKPARANAEDILRFLAGAVIVGAIVNAIDDHHTPRYYGSSALPDSCMETVRVDWRNIQVYNKRCLNRGNYHGLPQRCERNFRVNGRNRRGYVAQCLWDAGFTRANGWSQPPRHNNPPFVPSPPTYGHSDRLPTSCLMRYRQNGRSIQGYWASCLRDSGFRNMPQNCRLRTRDGDRLFNAQCLYNAGYRN</sequence>
<gene>
    <name evidence="1" type="ORF">DDE20_12725</name>
</gene>
<reference evidence="1 2" key="1">
    <citation type="submission" date="2018-04" db="EMBL/GenBank/DDBJ databases">
        <title>Pararhodobacter oceanense sp. nov., isolated from marine intertidal sediment.</title>
        <authorList>
            <person name="Wang X.-L."/>
            <person name="Du Z.-J."/>
        </authorList>
    </citation>
    <scope>NUCLEOTIDE SEQUENCE [LARGE SCALE GENOMIC DNA]</scope>
    <source>
        <strain evidence="1 2">AM505</strain>
    </source>
</reference>
<evidence type="ECO:0000313" key="2">
    <source>
        <dbReference type="Proteomes" id="UP000245911"/>
    </source>
</evidence>
<name>A0A2T8HSL1_9RHOB</name>
<dbReference type="Proteomes" id="UP000245911">
    <property type="component" value="Unassembled WGS sequence"/>
</dbReference>
<organism evidence="1 2">
    <name type="scientific">Pararhodobacter oceanensis</name>
    <dbReference type="NCBI Taxonomy" id="2172121"/>
    <lineage>
        <taxon>Bacteria</taxon>
        <taxon>Pseudomonadati</taxon>
        <taxon>Pseudomonadota</taxon>
        <taxon>Alphaproteobacteria</taxon>
        <taxon>Rhodobacterales</taxon>
        <taxon>Paracoccaceae</taxon>
        <taxon>Pararhodobacter</taxon>
    </lineage>
</organism>